<evidence type="ECO:0000313" key="2">
    <source>
        <dbReference type="Proteomes" id="UP001148737"/>
    </source>
</evidence>
<name>A0ACC1QUD7_9HYPO</name>
<dbReference type="Proteomes" id="UP001148737">
    <property type="component" value="Unassembled WGS sequence"/>
</dbReference>
<evidence type="ECO:0000313" key="1">
    <source>
        <dbReference type="EMBL" id="KAJ3492685.1"/>
    </source>
</evidence>
<accession>A0ACC1QUD7</accession>
<organism evidence="1 2">
    <name type="scientific">Lecanicillium saksenae</name>
    <dbReference type="NCBI Taxonomy" id="468837"/>
    <lineage>
        <taxon>Eukaryota</taxon>
        <taxon>Fungi</taxon>
        <taxon>Dikarya</taxon>
        <taxon>Ascomycota</taxon>
        <taxon>Pezizomycotina</taxon>
        <taxon>Sordariomycetes</taxon>
        <taxon>Hypocreomycetidae</taxon>
        <taxon>Hypocreales</taxon>
        <taxon>Cordycipitaceae</taxon>
        <taxon>Lecanicillium</taxon>
    </lineage>
</organism>
<comment type="caution">
    <text evidence="1">The sequence shown here is derived from an EMBL/GenBank/DDBJ whole genome shotgun (WGS) entry which is preliminary data.</text>
</comment>
<sequence length="497" mass="55568">MTQIPVQSPNGGSFAEVIPIGLPIRLSAKHALRKDPPVRFHKSFLNDSSNLHSSTVVTVIEDVKAETRSKIDKTVTSIMDILETFSLQQHGNNTFMGRDVFSPRVRRHVAAGRKITMVLPAFPAKSINVVDKVMGTRPDFGEELALDRLHDLCSQIGRVYEPGAKVIIATDGACYNGKDQVFFLWYATSLTNLAVDLTGVTDDNLWEYGATLRKMVEEKGYQCIDFVRIMNLVGLHHGAVITKERFINLLEPSRRELMAKYGDPNFDANACIRNDPDYKMTYDGYAKFLKKDLAYSHMKGSATSGKKWKAKVHETAKAMIARGVVSTCPPIPRAVSRHRDKVLITRLLTLCVNKAFAALILETYPESVRLSIHPSNPKNVTKISMPLIPQPNSFSMTPWHCAVAVDTHGNFRTAHVGELRQTHDVVLKDGHPYFFRERSPLYSWATKVEFQHLYGGGLIIRNASGANLSRESLSDSDKEKLAALKALQRKVMLMGFD</sequence>
<proteinExistence type="predicted"/>
<dbReference type="EMBL" id="JANAKD010000570">
    <property type="protein sequence ID" value="KAJ3492685.1"/>
    <property type="molecule type" value="Genomic_DNA"/>
</dbReference>
<gene>
    <name evidence="1" type="ORF">NLG97_g5216</name>
</gene>
<keyword evidence="2" id="KW-1185">Reference proteome</keyword>
<protein>
    <submittedName>
        <fullName evidence="1">Uncharacterized protein</fullName>
    </submittedName>
</protein>
<reference evidence="1" key="1">
    <citation type="submission" date="2022-07" db="EMBL/GenBank/DDBJ databases">
        <title>Genome Sequence of Lecanicillium saksenae.</title>
        <authorList>
            <person name="Buettner E."/>
        </authorList>
    </citation>
    <scope>NUCLEOTIDE SEQUENCE</scope>
    <source>
        <strain evidence="1">VT-O1</strain>
    </source>
</reference>